<sequence length="585" mass="62366">MDTSRFVPKGLASRPKGYALDQDKICPPAETVARAKAAFARLGAGVLAETRRIDTGRLGIPVFLSLCGEAARAVMPTRKQMGKGASPEQAEASALMELAERFSFFSFWEDGGRLVSATWSEAEASFGDRLVPLSLIRHSVGETGLDDAAARRILDLLPWRFALVRDVAAGEDVAVPLDWFKLLNEFNGSSAGNCFEESVLQGACELVERHVCAVIDRDRPELPTIDPATCDDPVLSGLLAAFAREGVRVWLKDFSLGMPVPTVGAIAYDPATFPESSEIVFTAGTAASPAKAAIRALTEVAQLAGDFETSSNYEASGLPKFRTLDEAAWVFAGPTVGLCSLPGIEREDIAEELAELAGRLAAMGHPLLTIDTTHPELGLSANYNIVPGFAFRERTPTASLGLFTGRLLAEQADPDTAAAGLAALADIYPDAPFVPFFEGLLALRTGDPCLALHRFAVSEALQPLPEDQALAAFYQAHALARLDRYGEVVPLLDRAIALCPEVKEYFNLRGVARFKAGDYQAAAHDFEAALELDAGSAMDLANLGLCQARLGRTELAAHHLNAALALDPAITFAREALAGLATKSD</sequence>
<dbReference type="NCBIfam" id="TIGR00702">
    <property type="entry name" value="YcaO-type kinase domain"/>
    <property type="match status" value="1"/>
</dbReference>
<dbReference type="EMBL" id="CM001368">
    <property type="protein sequence ID" value="EHJ49588.1"/>
    <property type="molecule type" value="Genomic_DNA"/>
</dbReference>
<dbReference type="AlphaFoldDB" id="G7Q5M9"/>
<dbReference type="HOGENOM" id="CLU_473066_0_0_7"/>
<dbReference type="PROSITE" id="PS50005">
    <property type="entry name" value="TPR"/>
    <property type="match status" value="1"/>
</dbReference>
<dbReference type="PANTHER" id="PTHR37809">
    <property type="entry name" value="RIBOSOMAL PROTEIN S12 METHYLTHIOTRANSFERASE ACCESSORY FACTOR YCAO"/>
    <property type="match status" value="1"/>
</dbReference>
<reference evidence="4" key="1">
    <citation type="journal article" date="2015" name="Genome Announc.">
        <title>High-Quality Draft Genome Sequence of Desulfovibrio carbinoliphilus FW-101-2B, an Organic Acid-Oxidizing Sulfate-Reducing Bacterium Isolated from Uranium(VI)-Contaminated Groundwater.</title>
        <authorList>
            <person name="Ramsay B.D."/>
            <person name="Hwang C."/>
            <person name="Woo H.L."/>
            <person name="Carroll S.L."/>
            <person name="Lucas S."/>
            <person name="Han J."/>
            <person name="Lapidus A.L."/>
            <person name="Cheng J.F."/>
            <person name="Goodwin L.A."/>
            <person name="Pitluck S."/>
            <person name="Peters L."/>
            <person name="Chertkov O."/>
            <person name="Held B."/>
            <person name="Detter J.C."/>
            <person name="Han C.S."/>
            <person name="Tapia R."/>
            <person name="Land M.L."/>
            <person name="Hauser L.J."/>
            <person name="Kyrpides N.C."/>
            <person name="Ivanova N.N."/>
            <person name="Mikhailova N."/>
            <person name="Pagani I."/>
            <person name="Woyke T."/>
            <person name="Arkin A.P."/>
            <person name="Dehal P."/>
            <person name="Chivian D."/>
            <person name="Criddle C.S."/>
            <person name="Wu W."/>
            <person name="Chakraborty R."/>
            <person name="Hazen T.C."/>
            <person name="Fields M.W."/>
        </authorList>
    </citation>
    <scope>NUCLEOTIDE SEQUENCE [LARGE SCALE GENOMIC DNA]</scope>
    <source>
        <strain evidence="4">FW-101-2B</strain>
    </source>
</reference>
<protein>
    <submittedName>
        <fullName evidence="3">YcaO-domain protein</fullName>
    </submittedName>
</protein>
<dbReference type="Gene3D" id="1.25.40.10">
    <property type="entry name" value="Tetratricopeptide repeat domain"/>
    <property type="match status" value="1"/>
</dbReference>
<evidence type="ECO:0000313" key="4">
    <source>
        <dbReference type="Proteomes" id="UP000004662"/>
    </source>
</evidence>
<organism evidence="3 4">
    <name type="scientific">Solidesulfovibrio carbinoliphilus subsp. oakridgensis</name>
    <dbReference type="NCBI Taxonomy" id="694327"/>
    <lineage>
        <taxon>Bacteria</taxon>
        <taxon>Pseudomonadati</taxon>
        <taxon>Thermodesulfobacteriota</taxon>
        <taxon>Desulfovibrionia</taxon>
        <taxon>Desulfovibrionales</taxon>
        <taxon>Desulfovibrionaceae</taxon>
        <taxon>Solidesulfovibrio</taxon>
    </lineage>
</organism>
<dbReference type="SMART" id="SM00028">
    <property type="entry name" value="TPR"/>
    <property type="match status" value="3"/>
</dbReference>
<dbReference type="InterPro" id="IPR019734">
    <property type="entry name" value="TPR_rpt"/>
</dbReference>
<gene>
    <name evidence="3" type="ORF">DFW101_3592</name>
</gene>
<dbReference type="Pfam" id="PF02624">
    <property type="entry name" value="YcaO"/>
    <property type="match status" value="1"/>
</dbReference>
<dbReference type="SUPFAM" id="SSF48452">
    <property type="entry name" value="TPR-like"/>
    <property type="match status" value="1"/>
</dbReference>
<name>G7Q5M9_9BACT</name>
<dbReference type="STRING" id="694327.DFW101_3592"/>
<dbReference type="OrthoDB" id="5380721at2"/>
<dbReference type="PROSITE" id="PS51664">
    <property type="entry name" value="YCAO"/>
    <property type="match status" value="1"/>
</dbReference>
<evidence type="ECO:0000259" key="2">
    <source>
        <dbReference type="PROSITE" id="PS51664"/>
    </source>
</evidence>
<dbReference type="eggNOG" id="COG1944">
    <property type="taxonomic scope" value="Bacteria"/>
</dbReference>
<dbReference type="RefSeq" id="WP_009182911.1">
    <property type="nucleotide sequence ID" value="NZ_CM001368.1"/>
</dbReference>
<keyword evidence="4" id="KW-1185">Reference proteome</keyword>
<dbReference type="Gene3D" id="3.30.160.660">
    <property type="match status" value="1"/>
</dbReference>
<dbReference type="Pfam" id="PF13181">
    <property type="entry name" value="TPR_8"/>
    <property type="match status" value="1"/>
</dbReference>
<evidence type="ECO:0000256" key="1">
    <source>
        <dbReference type="PROSITE-ProRule" id="PRU00339"/>
    </source>
</evidence>
<dbReference type="Proteomes" id="UP000004662">
    <property type="component" value="Chromosome"/>
</dbReference>
<feature type="domain" description="YcaO" evidence="2">
    <location>
        <begin position="82"/>
        <end position="435"/>
    </location>
</feature>
<dbReference type="InterPro" id="IPR011990">
    <property type="entry name" value="TPR-like_helical_dom_sf"/>
</dbReference>
<dbReference type="PANTHER" id="PTHR37809:SF1">
    <property type="entry name" value="RIBOSOMAL PROTEIN S12 METHYLTHIOTRANSFERASE ACCESSORY FACTOR YCAO"/>
    <property type="match status" value="1"/>
</dbReference>
<proteinExistence type="predicted"/>
<feature type="repeat" description="TPR" evidence="1">
    <location>
        <begin position="503"/>
        <end position="536"/>
    </location>
</feature>
<evidence type="ECO:0000313" key="3">
    <source>
        <dbReference type="EMBL" id="EHJ49588.1"/>
    </source>
</evidence>
<dbReference type="InterPro" id="IPR003776">
    <property type="entry name" value="YcaO-like_dom"/>
</dbReference>
<keyword evidence="1" id="KW-0802">TPR repeat</keyword>
<accession>G7Q5M9</accession>
<dbReference type="eggNOG" id="COG0457">
    <property type="taxonomic scope" value="Bacteria"/>
</dbReference>